<dbReference type="InterPro" id="IPR036922">
    <property type="entry name" value="Rieske_2Fe-2S_sf"/>
</dbReference>
<dbReference type="Gene3D" id="2.102.10.10">
    <property type="entry name" value="Rieske [2Fe-2S] iron-sulphur domain"/>
    <property type="match status" value="1"/>
</dbReference>
<dbReference type="Pfam" id="PF00355">
    <property type="entry name" value="Rieske"/>
    <property type="match status" value="1"/>
</dbReference>
<accession>A0A9W4EDA4</accession>
<evidence type="ECO:0000256" key="5">
    <source>
        <dbReference type="SAM" id="MobiDB-lite"/>
    </source>
</evidence>
<evidence type="ECO:0000256" key="3">
    <source>
        <dbReference type="ARBA" id="ARBA00023004"/>
    </source>
</evidence>
<dbReference type="AlphaFoldDB" id="A0A9W4EDA4"/>
<evidence type="ECO:0000313" key="8">
    <source>
        <dbReference type="Proteomes" id="UP001153328"/>
    </source>
</evidence>
<keyword evidence="3" id="KW-0408">Iron</keyword>
<dbReference type="SUPFAM" id="SSF50022">
    <property type="entry name" value="ISP domain"/>
    <property type="match status" value="1"/>
</dbReference>
<proteinExistence type="predicted"/>
<evidence type="ECO:0000259" key="6">
    <source>
        <dbReference type="PROSITE" id="PS51296"/>
    </source>
</evidence>
<dbReference type="GO" id="GO:0046872">
    <property type="term" value="F:metal ion binding"/>
    <property type="evidence" value="ECO:0007669"/>
    <property type="project" value="UniProtKB-KW"/>
</dbReference>
<dbReference type="Proteomes" id="UP001153328">
    <property type="component" value="Unassembled WGS sequence"/>
</dbReference>
<evidence type="ECO:0000313" key="7">
    <source>
        <dbReference type="EMBL" id="CAG7625638.1"/>
    </source>
</evidence>
<organism evidence="7 8">
    <name type="scientific">Actinacidiphila bryophytorum</name>
    <dbReference type="NCBI Taxonomy" id="1436133"/>
    <lineage>
        <taxon>Bacteria</taxon>
        <taxon>Bacillati</taxon>
        <taxon>Actinomycetota</taxon>
        <taxon>Actinomycetes</taxon>
        <taxon>Kitasatosporales</taxon>
        <taxon>Streptomycetaceae</taxon>
        <taxon>Actinacidiphila</taxon>
    </lineage>
</organism>
<keyword evidence="8" id="KW-1185">Reference proteome</keyword>
<dbReference type="InterPro" id="IPR017941">
    <property type="entry name" value="Rieske_2Fe-2S"/>
</dbReference>
<dbReference type="PROSITE" id="PS51296">
    <property type="entry name" value="RIESKE"/>
    <property type="match status" value="1"/>
</dbReference>
<feature type="region of interest" description="Disordered" evidence="5">
    <location>
        <begin position="60"/>
        <end position="85"/>
    </location>
</feature>
<reference evidence="7" key="1">
    <citation type="submission" date="2021-06" db="EMBL/GenBank/DDBJ databases">
        <authorList>
            <person name="Arsene-Ploetze F."/>
        </authorList>
    </citation>
    <scope>NUCLEOTIDE SEQUENCE</scope>
    <source>
        <strain evidence="7">SBRY1</strain>
    </source>
</reference>
<protein>
    <submittedName>
        <fullName evidence="7">Rieske (2Fe-2S) domain protein</fullName>
    </submittedName>
</protein>
<dbReference type="EMBL" id="CAJVAX010000012">
    <property type="protein sequence ID" value="CAG7625638.1"/>
    <property type="molecule type" value="Genomic_DNA"/>
</dbReference>
<evidence type="ECO:0000256" key="1">
    <source>
        <dbReference type="ARBA" id="ARBA00022714"/>
    </source>
</evidence>
<keyword evidence="2" id="KW-0479">Metal-binding</keyword>
<keyword evidence="4" id="KW-0411">Iron-sulfur</keyword>
<sequence>MKRNMMRFVDSLVRQRRPRAFRPDDEDVQMMRTAIALAAARPDADRPREEFVDQLRERLAGAERQTPPAAPAPARSRPARAPRRRMLQAAAVAAAGFIAGVFVDRSRDGDSPGADDAADGGAIVPTAGEWKTVMPSSELADGAVQSFDLGAVVGVVRRESGRLRAVSSVCTHQACRLGLNDGRDTLVCPCHGATFSVQGAPLHNFRSSRPLPALPRLAVREFQGDVQVYCPAETAA</sequence>
<dbReference type="GO" id="GO:0004497">
    <property type="term" value="F:monooxygenase activity"/>
    <property type="evidence" value="ECO:0007669"/>
    <property type="project" value="UniProtKB-ARBA"/>
</dbReference>
<evidence type="ECO:0000256" key="4">
    <source>
        <dbReference type="ARBA" id="ARBA00023014"/>
    </source>
</evidence>
<evidence type="ECO:0000256" key="2">
    <source>
        <dbReference type="ARBA" id="ARBA00022723"/>
    </source>
</evidence>
<dbReference type="RefSeq" id="WP_205042360.1">
    <property type="nucleotide sequence ID" value="NZ_CAJVAX010000012.1"/>
</dbReference>
<dbReference type="GO" id="GO:0051537">
    <property type="term" value="F:2 iron, 2 sulfur cluster binding"/>
    <property type="evidence" value="ECO:0007669"/>
    <property type="project" value="UniProtKB-KW"/>
</dbReference>
<comment type="caution">
    <text evidence="7">The sequence shown here is derived from an EMBL/GenBank/DDBJ whole genome shotgun (WGS) entry which is preliminary data.</text>
</comment>
<dbReference type="CDD" id="cd03467">
    <property type="entry name" value="Rieske"/>
    <property type="match status" value="1"/>
</dbReference>
<feature type="domain" description="Rieske" evidence="6">
    <location>
        <begin position="130"/>
        <end position="228"/>
    </location>
</feature>
<keyword evidence="1" id="KW-0001">2Fe-2S</keyword>
<gene>
    <name evidence="7" type="ORF">SBRY_20180</name>
</gene>
<name>A0A9W4EDA4_9ACTN</name>
<dbReference type="GO" id="GO:0016705">
    <property type="term" value="F:oxidoreductase activity, acting on paired donors, with incorporation or reduction of molecular oxygen"/>
    <property type="evidence" value="ECO:0007669"/>
    <property type="project" value="UniProtKB-ARBA"/>
</dbReference>